<dbReference type="Proteomes" id="UP000304864">
    <property type="component" value="Chromosome"/>
</dbReference>
<name>A0A4P9K583_9GAMM</name>
<dbReference type="NCBIfam" id="NF041023">
    <property type="entry name" value="PP0621_fam"/>
    <property type="match status" value="1"/>
</dbReference>
<feature type="compositionally biased region" description="Low complexity" evidence="1">
    <location>
        <begin position="33"/>
        <end position="50"/>
    </location>
</feature>
<evidence type="ECO:0008006" key="4">
    <source>
        <dbReference type="Google" id="ProtNLM"/>
    </source>
</evidence>
<keyword evidence="3" id="KW-1185">Reference proteome</keyword>
<evidence type="ECO:0000313" key="2">
    <source>
        <dbReference type="EMBL" id="QCU90018.1"/>
    </source>
</evidence>
<organism evidence="2 3">
    <name type="scientific">Thiomicrorhabdus sediminis</name>
    <dbReference type="NCBI Taxonomy" id="2580412"/>
    <lineage>
        <taxon>Bacteria</taxon>
        <taxon>Pseudomonadati</taxon>
        <taxon>Pseudomonadota</taxon>
        <taxon>Gammaproteobacteria</taxon>
        <taxon>Thiotrichales</taxon>
        <taxon>Piscirickettsiaceae</taxon>
        <taxon>Thiomicrorhabdus</taxon>
    </lineage>
</organism>
<protein>
    <recommendedName>
        <fullName evidence="4">Preprotein translocase subunit YajC</fullName>
    </recommendedName>
</protein>
<dbReference type="KEGG" id="thig:FE785_04915"/>
<feature type="region of interest" description="Disordered" evidence="1">
    <location>
        <begin position="30"/>
        <end position="50"/>
    </location>
</feature>
<dbReference type="InterPro" id="IPR049708">
    <property type="entry name" value="PP0621-like"/>
</dbReference>
<sequence>MRAVVFLLLVVLVFLIVRFTLNRIIAIREQQNRENQAGNENQNNSSQSSANGEMVRCAQCGVHLPQSEAYYDGKDTFCSEGHMKAYHHEHQS</sequence>
<gene>
    <name evidence="2" type="ORF">FE785_04915</name>
</gene>
<reference evidence="2 3" key="1">
    <citation type="submission" date="2019-05" db="EMBL/GenBank/DDBJ databases">
        <title>Thiomicrorhabdus sediminis sp. nov, a novel sulfur-oxidizing bacterium isolated from coastal sediment.</title>
        <authorList>
            <person name="Liu X."/>
        </authorList>
    </citation>
    <scope>NUCLEOTIDE SEQUENCE [LARGE SCALE GENOMIC DNA]</scope>
    <source>
        <strain evidence="2 3">G1</strain>
    </source>
</reference>
<dbReference type="AlphaFoldDB" id="A0A4P9K583"/>
<evidence type="ECO:0000313" key="3">
    <source>
        <dbReference type="Proteomes" id="UP000304864"/>
    </source>
</evidence>
<proteinExistence type="predicted"/>
<evidence type="ECO:0000256" key="1">
    <source>
        <dbReference type="SAM" id="MobiDB-lite"/>
    </source>
</evidence>
<dbReference type="OrthoDB" id="9814432at2"/>
<accession>A0A4P9K583</accession>
<dbReference type="EMBL" id="CP040602">
    <property type="protein sequence ID" value="QCU90018.1"/>
    <property type="molecule type" value="Genomic_DNA"/>
</dbReference>
<dbReference type="RefSeq" id="WP_138564695.1">
    <property type="nucleotide sequence ID" value="NZ_CP040602.1"/>
</dbReference>